<evidence type="ECO:0000313" key="1">
    <source>
        <dbReference type="EMBL" id="TKI08071.1"/>
    </source>
</evidence>
<protein>
    <submittedName>
        <fullName evidence="1">Uncharacterized protein</fullName>
    </submittedName>
</protein>
<dbReference type="RefSeq" id="WP_136988344.1">
    <property type="nucleotide sequence ID" value="NZ_SZPQ01000002.1"/>
</dbReference>
<comment type="caution">
    <text evidence="1">The sequence shown here is derived from an EMBL/GenBank/DDBJ whole genome shotgun (WGS) entry which is preliminary data.</text>
</comment>
<reference evidence="1 2" key="1">
    <citation type="submission" date="2019-04" db="EMBL/GenBank/DDBJ databases">
        <authorList>
            <person name="Li M."/>
            <person name="Gao C."/>
        </authorList>
    </citation>
    <scope>NUCLEOTIDE SEQUENCE [LARGE SCALE GENOMIC DNA]</scope>
    <source>
        <strain evidence="1 2">BGMRC 2031</strain>
    </source>
</reference>
<accession>A0ABY2SPQ7</accession>
<sequence length="141" mass="16139">MARYRLHAEAPDEKLCFDYTHYLSASCKKRWSFIDAIYGVMPIFGIVTKRPSAHTQTRQERFKALALQVLSTQVNDETNIIRLIALARRQGIGRIDIRLPYALENEQLGAIRREYGESLSLRQHDERLSIHLSGASEQPAA</sequence>
<evidence type="ECO:0000313" key="2">
    <source>
        <dbReference type="Proteomes" id="UP000305202"/>
    </source>
</evidence>
<keyword evidence="2" id="KW-1185">Reference proteome</keyword>
<dbReference type="EMBL" id="SZPQ01000002">
    <property type="protein sequence ID" value="TKI08071.1"/>
    <property type="molecule type" value="Genomic_DNA"/>
</dbReference>
<dbReference type="Proteomes" id="UP000305202">
    <property type="component" value="Unassembled WGS sequence"/>
</dbReference>
<gene>
    <name evidence="1" type="ORF">FCN80_02655</name>
</gene>
<name>A0ABY2SPQ7_9HYPH</name>
<organism evidence="1 2">
    <name type="scientific">Martelella alba</name>
    <dbReference type="NCBI Taxonomy" id="2590451"/>
    <lineage>
        <taxon>Bacteria</taxon>
        <taxon>Pseudomonadati</taxon>
        <taxon>Pseudomonadota</taxon>
        <taxon>Alphaproteobacteria</taxon>
        <taxon>Hyphomicrobiales</taxon>
        <taxon>Aurantimonadaceae</taxon>
        <taxon>Martelella</taxon>
    </lineage>
</organism>
<proteinExistence type="predicted"/>